<keyword evidence="5" id="KW-1185">Reference proteome</keyword>
<feature type="domain" description="CCHC-type" evidence="3">
    <location>
        <begin position="249"/>
        <end position="265"/>
    </location>
</feature>
<evidence type="ECO:0000259" key="3">
    <source>
        <dbReference type="PROSITE" id="PS50158"/>
    </source>
</evidence>
<proteinExistence type="predicted"/>
<keyword evidence="1" id="KW-0863">Zinc-finger</keyword>
<comment type="caution">
    <text evidence="4">The sequence shown here is derived from an EMBL/GenBank/DDBJ whole genome shotgun (WGS) entry which is preliminary data.</text>
</comment>
<organism evidence="4 5">
    <name type="scientific">Hevea brasiliensis</name>
    <name type="common">Para rubber tree</name>
    <name type="synonym">Siphonia brasiliensis</name>
    <dbReference type="NCBI Taxonomy" id="3981"/>
    <lineage>
        <taxon>Eukaryota</taxon>
        <taxon>Viridiplantae</taxon>
        <taxon>Streptophyta</taxon>
        <taxon>Embryophyta</taxon>
        <taxon>Tracheophyta</taxon>
        <taxon>Spermatophyta</taxon>
        <taxon>Magnoliopsida</taxon>
        <taxon>eudicotyledons</taxon>
        <taxon>Gunneridae</taxon>
        <taxon>Pentapetalae</taxon>
        <taxon>rosids</taxon>
        <taxon>fabids</taxon>
        <taxon>Malpighiales</taxon>
        <taxon>Euphorbiaceae</taxon>
        <taxon>Crotonoideae</taxon>
        <taxon>Micrandreae</taxon>
        <taxon>Hevea</taxon>
    </lineage>
</organism>
<dbReference type="InterPro" id="IPR036875">
    <property type="entry name" value="Znf_CCHC_sf"/>
</dbReference>
<dbReference type="Pfam" id="PF14223">
    <property type="entry name" value="Retrotran_gag_2"/>
    <property type="match status" value="1"/>
</dbReference>
<reference evidence="4 5" key="1">
    <citation type="journal article" date="2020" name="Mol. Plant">
        <title>The Chromosome-Based Rubber Tree Genome Provides New Insights into Spurge Genome Evolution and Rubber Biosynthesis.</title>
        <authorList>
            <person name="Liu J."/>
            <person name="Shi C."/>
            <person name="Shi C.C."/>
            <person name="Li W."/>
            <person name="Zhang Q.J."/>
            <person name="Zhang Y."/>
            <person name="Li K."/>
            <person name="Lu H.F."/>
            <person name="Shi C."/>
            <person name="Zhu S.T."/>
            <person name="Xiao Z.Y."/>
            <person name="Nan H."/>
            <person name="Yue Y."/>
            <person name="Zhu X.G."/>
            <person name="Wu Y."/>
            <person name="Hong X.N."/>
            <person name="Fan G.Y."/>
            <person name="Tong Y."/>
            <person name="Zhang D."/>
            <person name="Mao C.L."/>
            <person name="Liu Y.L."/>
            <person name="Hao S.J."/>
            <person name="Liu W.Q."/>
            <person name="Lv M.Q."/>
            <person name="Zhang H.B."/>
            <person name="Liu Y."/>
            <person name="Hu-Tang G.R."/>
            <person name="Wang J.P."/>
            <person name="Wang J.H."/>
            <person name="Sun Y.H."/>
            <person name="Ni S.B."/>
            <person name="Chen W.B."/>
            <person name="Zhang X.C."/>
            <person name="Jiao Y.N."/>
            <person name="Eichler E.E."/>
            <person name="Li G.H."/>
            <person name="Liu X."/>
            <person name="Gao L.Z."/>
        </authorList>
    </citation>
    <scope>NUCLEOTIDE SEQUENCE [LARGE SCALE GENOMIC DNA]</scope>
    <source>
        <strain evidence="5">cv. GT1</strain>
        <tissue evidence="4">Leaf</tissue>
    </source>
</reference>
<feature type="region of interest" description="Disordered" evidence="2">
    <location>
        <begin position="216"/>
        <end position="243"/>
    </location>
</feature>
<protein>
    <recommendedName>
        <fullName evidence="3">CCHC-type domain-containing protein</fullName>
    </recommendedName>
</protein>
<dbReference type="InterPro" id="IPR001878">
    <property type="entry name" value="Znf_CCHC"/>
</dbReference>
<gene>
    <name evidence="4" type="ORF">GH714_037758</name>
</gene>
<evidence type="ECO:0000313" key="5">
    <source>
        <dbReference type="Proteomes" id="UP000467840"/>
    </source>
</evidence>
<dbReference type="Gene3D" id="4.10.60.10">
    <property type="entry name" value="Zinc finger, CCHC-type"/>
    <property type="match status" value="1"/>
</dbReference>
<dbReference type="EMBL" id="JAAGAX010000018">
    <property type="protein sequence ID" value="KAF2285075.1"/>
    <property type="molecule type" value="Genomic_DNA"/>
</dbReference>
<evidence type="ECO:0000256" key="2">
    <source>
        <dbReference type="SAM" id="MobiDB-lite"/>
    </source>
</evidence>
<keyword evidence="1" id="KW-0479">Metal-binding</keyword>
<dbReference type="GO" id="GO:0003676">
    <property type="term" value="F:nucleic acid binding"/>
    <property type="evidence" value="ECO:0007669"/>
    <property type="project" value="InterPro"/>
</dbReference>
<sequence>MDDSAAEEVKKSREMFADSTMECLDNLNYDSWVSWKINIQLILNLHDLDLALREDKPTEPMDTSSAEEKAKYAKWVRSNYLSLLLMKLNMADHIYSFLSYTTKSDNAKQIFAALKDMIMNDERIRAPSMLKELVTMKYDGQGDVCQHLNKMAGLASRLRDVDVVLPEFLINQLALDSLPSQFGPVRMAYIMPTEKWGLNELIRRCRDHEKLISVPGKRVRTEENGNGSGNGKDSNYQQGNGAKKRRNVKCFSCGKKGHLAKNCRQASN</sequence>
<dbReference type="Proteomes" id="UP000467840">
    <property type="component" value="Chromosome 12"/>
</dbReference>
<dbReference type="SUPFAM" id="SSF57756">
    <property type="entry name" value="Retrovirus zinc finger-like domains"/>
    <property type="match status" value="1"/>
</dbReference>
<accession>A0A6A6K9K3</accession>
<dbReference type="PANTHER" id="PTHR35317:SF42">
    <property type="entry name" value="RETROTRANSPOSON GAG DOMAIN-CONTAINING PROTEIN"/>
    <property type="match status" value="1"/>
</dbReference>
<dbReference type="GO" id="GO:0008270">
    <property type="term" value="F:zinc ion binding"/>
    <property type="evidence" value="ECO:0007669"/>
    <property type="project" value="UniProtKB-KW"/>
</dbReference>
<name>A0A6A6K9K3_HEVBR</name>
<evidence type="ECO:0000313" key="4">
    <source>
        <dbReference type="EMBL" id="KAF2285075.1"/>
    </source>
</evidence>
<dbReference type="Pfam" id="PF00098">
    <property type="entry name" value="zf-CCHC"/>
    <property type="match status" value="1"/>
</dbReference>
<keyword evidence="1" id="KW-0862">Zinc</keyword>
<dbReference type="AlphaFoldDB" id="A0A6A6K9K3"/>
<dbReference type="PROSITE" id="PS50158">
    <property type="entry name" value="ZF_CCHC"/>
    <property type="match status" value="1"/>
</dbReference>
<evidence type="ECO:0000256" key="1">
    <source>
        <dbReference type="PROSITE-ProRule" id="PRU00047"/>
    </source>
</evidence>
<dbReference type="SMART" id="SM00343">
    <property type="entry name" value="ZnF_C2HC"/>
    <property type="match status" value="1"/>
</dbReference>
<dbReference type="PANTHER" id="PTHR35317">
    <property type="entry name" value="OS04G0629600 PROTEIN"/>
    <property type="match status" value="1"/>
</dbReference>